<feature type="chain" id="PRO_5045191013" evidence="7">
    <location>
        <begin position="31"/>
        <end position="1264"/>
    </location>
</feature>
<evidence type="ECO:0000259" key="8">
    <source>
        <dbReference type="Pfam" id="PF05567"/>
    </source>
</evidence>
<evidence type="ECO:0000313" key="10">
    <source>
        <dbReference type="Proteomes" id="UP001303946"/>
    </source>
</evidence>
<dbReference type="RefSeq" id="WP_316702256.1">
    <property type="nucleotide sequence ID" value="NZ_CP136336.1"/>
</dbReference>
<keyword evidence="5" id="KW-0106">Calcium</keyword>
<evidence type="ECO:0000256" key="1">
    <source>
        <dbReference type="ARBA" id="ARBA00004561"/>
    </source>
</evidence>
<evidence type="ECO:0000256" key="2">
    <source>
        <dbReference type="ARBA" id="ARBA00008387"/>
    </source>
</evidence>
<protein>
    <submittedName>
        <fullName evidence="9">PilC/PilY family type IV pilus protein</fullName>
    </submittedName>
</protein>
<evidence type="ECO:0000256" key="5">
    <source>
        <dbReference type="ARBA" id="ARBA00022837"/>
    </source>
</evidence>
<dbReference type="Proteomes" id="UP001303946">
    <property type="component" value="Chromosome"/>
</dbReference>
<keyword evidence="7" id="KW-0732">Signal</keyword>
<accession>A0ABZ0D1W5</accession>
<comment type="subcellular location">
    <subcellularLocation>
        <location evidence="1">Fimbrium</location>
    </subcellularLocation>
</comment>
<evidence type="ECO:0000256" key="7">
    <source>
        <dbReference type="SAM" id="SignalP"/>
    </source>
</evidence>
<dbReference type="SUPFAM" id="SSF50998">
    <property type="entry name" value="Quinoprotein alcohol dehydrogenase-like"/>
    <property type="match status" value="1"/>
</dbReference>
<evidence type="ECO:0000256" key="6">
    <source>
        <dbReference type="ARBA" id="ARBA00023263"/>
    </source>
</evidence>
<gene>
    <name evidence="9" type="ORF">RXV79_04390</name>
</gene>
<evidence type="ECO:0000256" key="3">
    <source>
        <dbReference type="ARBA" id="ARBA00022558"/>
    </source>
</evidence>
<sequence length="1264" mass="136150">MFQYTLSSLRRSLVTLGASTLVAVGSIVQAQTPLADQPLFTNNPVPGNLALALSVEFPTAVSVAHIGNYSNARTYLGYFDPAKCYSYRSSATDSTTAPNTAAPDSYFYPVAMASATHTCTGQWSGNFLNWATMQTIDPFRWALTGGSRVIDTATLTVLEKAWASGQGGTGNFPNRSITNSTVLTGATPLTSLSRIYMRVESMGNRLRFSNNESNLTNGTTPVHYNNTTGANNVVYEVFGRVKVCDSAVGIESNCRAYASNYKPEGLIQQYSDRIRYSAFGYLNDGNVQRDGGVLRARQKFVGPTQPVVGSPPTANPVREWSATTGVFNLNPDAADAATTATIFNTPVANSGVINYLNKFGASGSYKTYDPVGELYYAAVRYFKNLGNIDTWTNVGNAGPGMRAQWVDNFPVITNWDDPIQYSCQRNFILGIGDTNTHADKNVPGAGSLTANEPAKPSFGDTINAVTATNRIGVMEGLGASLGTVNPYNGCCTNNSALMAGIAYDVHTRDIRPDVNSQPNTLGMQTISTYWLDVMEYQTLKPNNQFLLAAKYGGFEVPDGFNPATRTTALPQAWWHTNADTLPDGGGPRPDNYFTAGAPDQMIAGLTRAFFDIASRIRAYTTSFSTTLPQVAQTGNASYSTLYDSQSWTGEVQANVLNFDTVTGNPVLEQPPVWYFSNRLETQASSGGWNTGRRIASWDPVSRTAVAFRATGGSRLTNAQLATLDTAYDTNNDSANYLNYLRGDRTNEINSTATGSTRAYRTRSTLVGDIEGSKAVPVGKPDYPFSDADNPGYGAFKVANQSRRTVVYVGSNDGMLHAIDGTLTAAGGSELFAYVPSVLLNGATNTPGVNGLAALGRSPYVHKYFVNATPVTFDVDFHNTRNPDPLVTAPDWRTILVGGLGKGGKSFYALDVTNPDFNATSEGNLVSKVLWEFTDPDMGYSYGAPLIGKTRKYGWVVVLTSGYNNGSSFGYIYLVNPRTGELLEKIATPTSSNGLAQVNGYVERYDANIMDTLYAVDLDGNVWRVNLTGLTGNYPAPELLAIATDDNGARQPITARPVIEVDPRTNTRFVMVGTGKLLDTTDIGSTQYQSFYAITDGNGRDGGFAPISAPVSKSNLVRTTDPVNPPTIDYSTRRGWYININELDAATASGPPYRVVTVPSTFYGTVTFVAVALVNDPCSPTGTSRIIGVDFYNAQSLLLSSVTNERLPFVQIASNVTDIKDLSVNGKREIIFGDDRGGLSQVRSAPPPGKPPGRLNWREIQTLSN</sequence>
<proteinExistence type="inferred from homology"/>
<keyword evidence="3" id="KW-1029">Fimbrium biogenesis</keyword>
<dbReference type="Pfam" id="PF05567">
    <property type="entry name" value="T4P_PilY1"/>
    <property type="match status" value="1"/>
</dbReference>
<reference evidence="9 10" key="1">
    <citation type="submission" date="2023-10" db="EMBL/GenBank/DDBJ databases">
        <title>Bacteria for the degradation of biodegradable plastic PBAT(Polybutylene adipate terephthalate).</title>
        <authorList>
            <person name="Weon H.-Y."/>
            <person name="Yeon J."/>
        </authorList>
    </citation>
    <scope>NUCLEOTIDE SEQUENCE [LARGE SCALE GENOMIC DNA]</scope>
    <source>
        <strain evidence="9 10">SBD 7-3</strain>
    </source>
</reference>
<keyword evidence="4" id="KW-0479">Metal-binding</keyword>
<feature type="domain" description="PilY1 beta-propeller" evidence="8">
    <location>
        <begin position="766"/>
        <end position="1098"/>
    </location>
</feature>
<keyword evidence="6" id="KW-0281">Fimbrium</keyword>
<evidence type="ECO:0000256" key="4">
    <source>
        <dbReference type="ARBA" id="ARBA00022723"/>
    </source>
</evidence>
<feature type="signal peptide" evidence="7">
    <location>
        <begin position="1"/>
        <end position="30"/>
    </location>
</feature>
<organism evidence="9 10">
    <name type="scientific">Piscinibacter gummiphilus</name>
    <dbReference type="NCBI Taxonomy" id="946333"/>
    <lineage>
        <taxon>Bacteria</taxon>
        <taxon>Pseudomonadati</taxon>
        <taxon>Pseudomonadota</taxon>
        <taxon>Betaproteobacteria</taxon>
        <taxon>Burkholderiales</taxon>
        <taxon>Sphaerotilaceae</taxon>
        <taxon>Piscinibacter</taxon>
    </lineage>
</organism>
<dbReference type="InterPro" id="IPR011047">
    <property type="entry name" value="Quinoprotein_ADH-like_sf"/>
</dbReference>
<keyword evidence="10" id="KW-1185">Reference proteome</keyword>
<comment type="similarity">
    <text evidence="2">Belongs to the PilY1 family.</text>
</comment>
<name>A0ABZ0D1W5_9BURK</name>
<dbReference type="EMBL" id="CP136336">
    <property type="protein sequence ID" value="WOB09300.1"/>
    <property type="molecule type" value="Genomic_DNA"/>
</dbReference>
<dbReference type="InterPro" id="IPR008707">
    <property type="entry name" value="B-propeller_PilY1"/>
</dbReference>
<evidence type="ECO:0000313" key="9">
    <source>
        <dbReference type="EMBL" id="WOB09300.1"/>
    </source>
</evidence>